<dbReference type="OrthoDB" id="10260614at2759"/>
<evidence type="ECO:0000256" key="5">
    <source>
        <dbReference type="ARBA" id="ARBA00022989"/>
    </source>
</evidence>
<dbReference type="GO" id="GO:0004252">
    <property type="term" value="F:serine-type endopeptidase activity"/>
    <property type="evidence" value="ECO:0007669"/>
    <property type="project" value="InterPro"/>
</dbReference>
<evidence type="ECO:0000259" key="9">
    <source>
        <dbReference type="Pfam" id="PF01694"/>
    </source>
</evidence>
<evidence type="ECO:0000256" key="7">
    <source>
        <dbReference type="SAM" id="MobiDB-lite"/>
    </source>
</evidence>
<protein>
    <recommendedName>
        <fullName evidence="9">Peptidase S54 rhomboid domain-containing protein</fullName>
    </recommendedName>
</protein>
<dbReference type="Gene3D" id="1.20.1540.10">
    <property type="entry name" value="Rhomboid-like"/>
    <property type="match status" value="1"/>
</dbReference>
<feature type="transmembrane region" description="Helical" evidence="8">
    <location>
        <begin position="327"/>
        <end position="352"/>
    </location>
</feature>
<dbReference type="PANTHER" id="PTHR43731">
    <property type="entry name" value="RHOMBOID PROTEASE"/>
    <property type="match status" value="1"/>
</dbReference>
<keyword evidence="5 8" id="KW-1133">Transmembrane helix</keyword>
<dbReference type="AlphaFoldDB" id="A0A3N4LWI8"/>
<dbReference type="InterPro" id="IPR035952">
    <property type="entry name" value="Rhomboid-like_sf"/>
</dbReference>
<keyword evidence="6 8" id="KW-0472">Membrane</keyword>
<comment type="subcellular location">
    <subcellularLocation>
        <location evidence="1">Membrane</location>
        <topology evidence="1">Multi-pass membrane protein</topology>
    </subcellularLocation>
</comment>
<dbReference type="PANTHER" id="PTHR43731:SF14">
    <property type="entry name" value="PRESENILIN-ASSOCIATED RHOMBOID-LIKE PROTEIN, MITOCHONDRIAL"/>
    <property type="match status" value="1"/>
</dbReference>
<keyword evidence="4" id="KW-0378">Hydrolase</keyword>
<dbReference type="Pfam" id="PF01694">
    <property type="entry name" value="Rhomboid"/>
    <property type="match status" value="1"/>
</dbReference>
<evidence type="ECO:0000256" key="2">
    <source>
        <dbReference type="ARBA" id="ARBA00009045"/>
    </source>
</evidence>
<feature type="transmembrane region" description="Helical" evidence="8">
    <location>
        <begin position="364"/>
        <end position="382"/>
    </location>
</feature>
<evidence type="ECO:0000313" key="10">
    <source>
        <dbReference type="EMBL" id="RPB26058.1"/>
    </source>
</evidence>
<sequence>MFQQAQNASALRALGIAVQQLSPRLCRGVSSYNFKAFLMHFRKTNIPQYVFSYPSLASSLPAPASRRPIFDIPYIRTYASRKRVPPTLSVRQVLPDVPEPPQQPPDPEDFAPKRKIKYVERGFLAVFIVLYIAYEGTKASVQLKHKKEMEEQTNEIASQGGKFPTNITIRMGGLQDPLIEARVVGEAAPGPDGIIQELELNLSEPSKLFMFIHKNFQFSPAKLFPVDGSTEMGSEFRPWTAVTASLLHGHIFHLFACYFSLKVFTSPFILLYGTQKFLGLFFAGAGLAATIYAGVERMVNPAVSMTPEQRQKARNADPKERKEILRYFGSSIGSSGALVALGTIAMFVAPWIRASILISPPMNIRTIMSILFAFDIGGQFFFDYGLNINHRVHLGGYAAGLILYRTVVRKWAFSRNYQRYLRTYFGARNQQRMH</sequence>
<dbReference type="InterPro" id="IPR022764">
    <property type="entry name" value="Peptidase_S54_rhomboid_dom"/>
</dbReference>
<keyword evidence="11" id="KW-1185">Reference proteome</keyword>
<dbReference type="GO" id="GO:0016020">
    <property type="term" value="C:membrane"/>
    <property type="evidence" value="ECO:0007669"/>
    <property type="project" value="UniProtKB-SubCell"/>
</dbReference>
<evidence type="ECO:0000256" key="8">
    <source>
        <dbReference type="SAM" id="Phobius"/>
    </source>
</evidence>
<evidence type="ECO:0000256" key="4">
    <source>
        <dbReference type="ARBA" id="ARBA00022801"/>
    </source>
</evidence>
<organism evidence="10 11">
    <name type="scientific">Terfezia boudieri ATCC MYA-4762</name>
    <dbReference type="NCBI Taxonomy" id="1051890"/>
    <lineage>
        <taxon>Eukaryota</taxon>
        <taxon>Fungi</taxon>
        <taxon>Dikarya</taxon>
        <taxon>Ascomycota</taxon>
        <taxon>Pezizomycotina</taxon>
        <taxon>Pezizomycetes</taxon>
        <taxon>Pezizales</taxon>
        <taxon>Pezizaceae</taxon>
        <taxon>Terfezia</taxon>
    </lineage>
</organism>
<dbReference type="InterPro" id="IPR050925">
    <property type="entry name" value="Rhomboid_protease_S54"/>
</dbReference>
<dbReference type="EMBL" id="ML121536">
    <property type="protein sequence ID" value="RPB26058.1"/>
    <property type="molecule type" value="Genomic_DNA"/>
</dbReference>
<comment type="similarity">
    <text evidence="2">Belongs to the peptidase S54 family.</text>
</comment>
<proteinExistence type="inferred from homology"/>
<gene>
    <name evidence="10" type="ORF">L211DRAFT_866968</name>
</gene>
<feature type="region of interest" description="Disordered" evidence="7">
    <location>
        <begin position="92"/>
        <end position="111"/>
    </location>
</feature>
<name>A0A3N4LWI8_9PEZI</name>
<dbReference type="InParanoid" id="A0A3N4LWI8"/>
<keyword evidence="3 8" id="KW-0812">Transmembrane</keyword>
<feature type="transmembrane region" description="Helical" evidence="8">
    <location>
        <begin position="277"/>
        <end position="295"/>
    </location>
</feature>
<evidence type="ECO:0000256" key="6">
    <source>
        <dbReference type="ARBA" id="ARBA00023136"/>
    </source>
</evidence>
<dbReference type="SUPFAM" id="SSF144091">
    <property type="entry name" value="Rhomboid-like"/>
    <property type="match status" value="1"/>
</dbReference>
<reference evidence="10 11" key="1">
    <citation type="journal article" date="2018" name="Nat. Ecol. Evol.">
        <title>Pezizomycetes genomes reveal the molecular basis of ectomycorrhizal truffle lifestyle.</title>
        <authorList>
            <person name="Murat C."/>
            <person name="Payen T."/>
            <person name="Noel B."/>
            <person name="Kuo A."/>
            <person name="Morin E."/>
            <person name="Chen J."/>
            <person name="Kohler A."/>
            <person name="Krizsan K."/>
            <person name="Balestrini R."/>
            <person name="Da Silva C."/>
            <person name="Montanini B."/>
            <person name="Hainaut M."/>
            <person name="Levati E."/>
            <person name="Barry K.W."/>
            <person name="Belfiori B."/>
            <person name="Cichocki N."/>
            <person name="Clum A."/>
            <person name="Dockter R.B."/>
            <person name="Fauchery L."/>
            <person name="Guy J."/>
            <person name="Iotti M."/>
            <person name="Le Tacon F."/>
            <person name="Lindquist E.A."/>
            <person name="Lipzen A."/>
            <person name="Malagnac F."/>
            <person name="Mello A."/>
            <person name="Molinier V."/>
            <person name="Miyauchi S."/>
            <person name="Poulain J."/>
            <person name="Riccioni C."/>
            <person name="Rubini A."/>
            <person name="Sitrit Y."/>
            <person name="Splivallo R."/>
            <person name="Traeger S."/>
            <person name="Wang M."/>
            <person name="Zifcakova L."/>
            <person name="Wipf D."/>
            <person name="Zambonelli A."/>
            <person name="Paolocci F."/>
            <person name="Nowrousian M."/>
            <person name="Ottonello S."/>
            <person name="Baldrian P."/>
            <person name="Spatafora J.W."/>
            <person name="Henrissat B."/>
            <person name="Nagy L.G."/>
            <person name="Aury J.M."/>
            <person name="Wincker P."/>
            <person name="Grigoriev I.V."/>
            <person name="Bonfante P."/>
            <person name="Martin F.M."/>
        </authorList>
    </citation>
    <scope>NUCLEOTIDE SEQUENCE [LARGE SCALE GENOMIC DNA]</scope>
    <source>
        <strain evidence="10 11">ATCC MYA-4762</strain>
    </source>
</reference>
<feature type="transmembrane region" description="Helical" evidence="8">
    <location>
        <begin position="251"/>
        <end position="270"/>
    </location>
</feature>
<evidence type="ECO:0000256" key="3">
    <source>
        <dbReference type="ARBA" id="ARBA00022692"/>
    </source>
</evidence>
<evidence type="ECO:0000313" key="11">
    <source>
        <dbReference type="Proteomes" id="UP000267821"/>
    </source>
</evidence>
<accession>A0A3N4LWI8</accession>
<evidence type="ECO:0000256" key="1">
    <source>
        <dbReference type="ARBA" id="ARBA00004141"/>
    </source>
</evidence>
<dbReference type="Proteomes" id="UP000267821">
    <property type="component" value="Unassembled WGS sequence"/>
</dbReference>
<feature type="domain" description="Peptidase S54 rhomboid" evidence="9">
    <location>
        <begin position="237"/>
        <end position="408"/>
    </location>
</feature>